<sequence>MAAKRIAKSSINWAQLAERVPEHQRPLFLAFKSKSDGYLRRVISLPENPPAIDWSHYKAKVPVAGMVDEFQKQFAALKIPYPPDTVSSQIDAQEKEIKEDIEKFKRESNERIAKFQKQLEHLNSLLPYNEMTMEDFRNAHPELALDPLNKPTFWPHIPEENREEEAQEAKSAAH</sequence>
<dbReference type="PIRSF" id="PIRSF005514">
    <property type="entry name" value="ATPase_F0_D_mt"/>
    <property type="match status" value="1"/>
</dbReference>
<keyword evidence="6 10" id="KW-0999">Mitochondrion inner membrane</keyword>
<dbReference type="AlphaFoldDB" id="A0ABD2NAT1"/>
<keyword evidence="8 10" id="KW-0496">Mitochondrion</keyword>
<evidence type="ECO:0000256" key="2">
    <source>
        <dbReference type="ARBA" id="ARBA00006842"/>
    </source>
</evidence>
<evidence type="ECO:0000256" key="8">
    <source>
        <dbReference type="ARBA" id="ARBA00023128"/>
    </source>
</evidence>
<keyword evidence="11" id="KW-0175">Coiled coil</keyword>
<dbReference type="GO" id="GO:1902600">
    <property type="term" value="P:proton transmembrane transport"/>
    <property type="evidence" value="ECO:0007669"/>
    <property type="project" value="UniProtKB-KW"/>
</dbReference>
<evidence type="ECO:0000256" key="11">
    <source>
        <dbReference type="SAM" id="Coils"/>
    </source>
</evidence>
<organism evidence="13 14">
    <name type="scientific">Cryptolaemus montrouzieri</name>
    <dbReference type="NCBI Taxonomy" id="559131"/>
    <lineage>
        <taxon>Eukaryota</taxon>
        <taxon>Metazoa</taxon>
        <taxon>Ecdysozoa</taxon>
        <taxon>Arthropoda</taxon>
        <taxon>Hexapoda</taxon>
        <taxon>Insecta</taxon>
        <taxon>Pterygota</taxon>
        <taxon>Neoptera</taxon>
        <taxon>Endopterygota</taxon>
        <taxon>Coleoptera</taxon>
        <taxon>Polyphaga</taxon>
        <taxon>Cucujiformia</taxon>
        <taxon>Coccinelloidea</taxon>
        <taxon>Coccinellidae</taxon>
        <taxon>Scymninae</taxon>
        <taxon>Scymnini</taxon>
        <taxon>Cryptolaemus</taxon>
    </lineage>
</organism>
<keyword evidence="7 10" id="KW-0406">Ion transport</keyword>
<comment type="function">
    <text evidence="10">Mitochondrial membrane ATP synthase (F(1)F(0) ATP synthase or Complex V) produces ATP from ADP in the presence of a proton gradient across the membrane which is generated by electron transport complexes of the respiratory chain. F-type ATPases consist of two structural domains, F(1) - containing the extramembraneous catalytic core, and F(0) - containing the membrane proton channel, linked together by a central stalk and a peripheral stalk. During catalysis, ATP synthesis in the catalytic domain of F(1) is coupled via a rotary mechanism of the central stalk subunits to proton translocation.</text>
</comment>
<dbReference type="GO" id="GO:0015986">
    <property type="term" value="P:proton motive force-driven ATP synthesis"/>
    <property type="evidence" value="ECO:0007669"/>
    <property type="project" value="UniProtKB-UniRule"/>
</dbReference>
<dbReference type="GO" id="GO:0045259">
    <property type="term" value="C:proton-transporting ATP synthase complex"/>
    <property type="evidence" value="ECO:0007669"/>
    <property type="project" value="UniProtKB-KW"/>
</dbReference>
<proteinExistence type="inferred from homology"/>
<comment type="similarity">
    <text evidence="2 10">Belongs to the ATPase d subunit family.</text>
</comment>
<comment type="subcellular location">
    <subcellularLocation>
        <location evidence="1 10">Mitochondrion inner membrane</location>
    </subcellularLocation>
</comment>
<dbReference type="PANTHER" id="PTHR12700">
    <property type="entry name" value="ATP SYNTHASE SUBUNIT D, MITOCHONDRIAL"/>
    <property type="match status" value="1"/>
</dbReference>
<keyword evidence="5 10" id="KW-0375">Hydrogen ion transport</keyword>
<dbReference type="GO" id="GO:0005743">
    <property type="term" value="C:mitochondrial inner membrane"/>
    <property type="evidence" value="ECO:0007669"/>
    <property type="project" value="UniProtKB-SubCell"/>
</dbReference>
<evidence type="ECO:0000256" key="7">
    <source>
        <dbReference type="ARBA" id="ARBA00023065"/>
    </source>
</evidence>
<dbReference type="InterPro" id="IPR008689">
    <property type="entry name" value="ATP_synth_F0_dsu_mt"/>
</dbReference>
<feature type="coiled-coil region" evidence="11">
    <location>
        <begin position="90"/>
        <end position="125"/>
    </location>
</feature>
<dbReference type="SUPFAM" id="SSF161065">
    <property type="entry name" value="ATP synthase D chain-like"/>
    <property type="match status" value="1"/>
</dbReference>
<name>A0ABD2NAT1_9CUCU</name>
<evidence type="ECO:0000256" key="1">
    <source>
        <dbReference type="ARBA" id="ARBA00004273"/>
    </source>
</evidence>
<evidence type="ECO:0000256" key="3">
    <source>
        <dbReference type="ARBA" id="ARBA00022448"/>
    </source>
</evidence>
<dbReference type="Pfam" id="PF05873">
    <property type="entry name" value="Mt_ATP-synt_D"/>
    <property type="match status" value="1"/>
</dbReference>
<dbReference type="Gene3D" id="6.10.280.70">
    <property type="match status" value="1"/>
</dbReference>
<evidence type="ECO:0000256" key="5">
    <source>
        <dbReference type="ARBA" id="ARBA00022781"/>
    </source>
</evidence>
<keyword evidence="9 10" id="KW-0472">Membrane</keyword>
<reference evidence="13 14" key="1">
    <citation type="journal article" date="2021" name="BMC Biol.">
        <title>Horizontally acquired antibacterial genes associated with adaptive radiation of ladybird beetles.</title>
        <authorList>
            <person name="Li H.S."/>
            <person name="Tang X.F."/>
            <person name="Huang Y.H."/>
            <person name="Xu Z.Y."/>
            <person name="Chen M.L."/>
            <person name="Du X.Y."/>
            <person name="Qiu B.Y."/>
            <person name="Chen P.T."/>
            <person name="Zhang W."/>
            <person name="Slipinski A."/>
            <person name="Escalona H.E."/>
            <person name="Waterhouse R.M."/>
            <person name="Zwick A."/>
            <person name="Pang H."/>
        </authorList>
    </citation>
    <scope>NUCLEOTIDE SEQUENCE [LARGE SCALE GENOMIC DNA]</scope>
    <source>
        <strain evidence="13">SYSU2018</strain>
    </source>
</reference>
<evidence type="ECO:0000313" key="14">
    <source>
        <dbReference type="Proteomes" id="UP001516400"/>
    </source>
</evidence>
<dbReference type="Proteomes" id="UP001516400">
    <property type="component" value="Unassembled WGS sequence"/>
</dbReference>
<keyword evidence="3 10" id="KW-0813">Transport</keyword>
<comment type="caution">
    <text evidence="13">The sequence shown here is derived from an EMBL/GenBank/DDBJ whole genome shotgun (WGS) entry which is preliminary data.</text>
</comment>
<keyword evidence="4" id="KW-0138">CF(0)</keyword>
<evidence type="ECO:0000313" key="13">
    <source>
        <dbReference type="EMBL" id="KAL3275723.1"/>
    </source>
</evidence>
<evidence type="ECO:0000256" key="9">
    <source>
        <dbReference type="ARBA" id="ARBA00023136"/>
    </source>
</evidence>
<feature type="region of interest" description="Disordered" evidence="12">
    <location>
        <begin position="150"/>
        <end position="174"/>
    </location>
</feature>
<accession>A0ABD2NAT1</accession>
<keyword evidence="14" id="KW-1185">Reference proteome</keyword>
<protein>
    <recommendedName>
        <fullName evidence="10">ATP synthase subunit d, mitochondrial</fullName>
    </recommendedName>
</protein>
<dbReference type="EMBL" id="JABFTP020000083">
    <property type="protein sequence ID" value="KAL3275723.1"/>
    <property type="molecule type" value="Genomic_DNA"/>
</dbReference>
<gene>
    <name evidence="13" type="ORF">HHI36_020471</name>
</gene>
<dbReference type="InterPro" id="IPR036228">
    <property type="entry name" value="ATP_synth_F0_dsu_sf_mt"/>
</dbReference>
<evidence type="ECO:0000256" key="10">
    <source>
        <dbReference type="PIRNR" id="PIRNR005514"/>
    </source>
</evidence>
<evidence type="ECO:0000256" key="12">
    <source>
        <dbReference type="SAM" id="MobiDB-lite"/>
    </source>
</evidence>
<evidence type="ECO:0000256" key="6">
    <source>
        <dbReference type="ARBA" id="ARBA00022792"/>
    </source>
</evidence>
<evidence type="ECO:0000256" key="4">
    <source>
        <dbReference type="ARBA" id="ARBA00022547"/>
    </source>
</evidence>